<evidence type="ECO:0000313" key="1">
    <source>
        <dbReference type="EMBL" id="RDX91523.1"/>
    </source>
</evidence>
<evidence type="ECO:0000313" key="2">
    <source>
        <dbReference type="Proteomes" id="UP000257109"/>
    </source>
</evidence>
<dbReference type="Proteomes" id="UP000257109">
    <property type="component" value="Unassembled WGS sequence"/>
</dbReference>
<comment type="caution">
    <text evidence="1">The sequence shown here is derived from an EMBL/GenBank/DDBJ whole genome shotgun (WGS) entry which is preliminary data.</text>
</comment>
<keyword evidence="2" id="KW-1185">Reference proteome</keyword>
<gene>
    <name evidence="1" type="ORF">CR513_26478</name>
</gene>
<organism evidence="1 2">
    <name type="scientific">Mucuna pruriens</name>
    <name type="common">Velvet bean</name>
    <name type="synonym">Dolichos pruriens</name>
    <dbReference type="NCBI Taxonomy" id="157652"/>
    <lineage>
        <taxon>Eukaryota</taxon>
        <taxon>Viridiplantae</taxon>
        <taxon>Streptophyta</taxon>
        <taxon>Embryophyta</taxon>
        <taxon>Tracheophyta</taxon>
        <taxon>Spermatophyta</taxon>
        <taxon>Magnoliopsida</taxon>
        <taxon>eudicotyledons</taxon>
        <taxon>Gunneridae</taxon>
        <taxon>Pentapetalae</taxon>
        <taxon>rosids</taxon>
        <taxon>fabids</taxon>
        <taxon>Fabales</taxon>
        <taxon>Fabaceae</taxon>
        <taxon>Papilionoideae</taxon>
        <taxon>50 kb inversion clade</taxon>
        <taxon>NPAAA clade</taxon>
        <taxon>indigoferoid/millettioid clade</taxon>
        <taxon>Phaseoleae</taxon>
        <taxon>Mucuna</taxon>
    </lineage>
</organism>
<feature type="non-terminal residue" evidence="1">
    <location>
        <position position="1"/>
    </location>
</feature>
<reference evidence="1" key="1">
    <citation type="submission" date="2018-05" db="EMBL/GenBank/DDBJ databases">
        <title>Draft genome of Mucuna pruriens seed.</title>
        <authorList>
            <person name="Nnadi N.E."/>
            <person name="Vos R."/>
            <person name="Hasami M.H."/>
            <person name="Devisetty U.K."/>
            <person name="Aguiy J.C."/>
        </authorList>
    </citation>
    <scope>NUCLEOTIDE SEQUENCE [LARGE SCALE GENOMIC DNA]</scope>
    <source>
        <strain evidence="1">JCA_2017</strain>
    </source>
</reference>
<accession>A0A371GMH1</accession>
<proteinExistence type="predicted"/>
<dbReference type="EMBL" id="QJKJ01005096">
    <property type="protein sequence ID" value="RDX91523.1"/>
    <property type="molecule type" value="Genomic_DNA"/>
</dbReference>
<dbReference type="AlphaFoldDB" id="A0A371GMH1"/>
<name>A0A371GMH1_MUCPR</name>
<protein>
    <submittedName>
        <fullName evidence="1">Uncharacterized protein</fullName>
    </submittedName>
</protein>
<sequence>MQMRGNVKDNFVIPLILCNKKKLIILAASKETIQDNKEMTWIQNFKMYVMLFFTINVLLAYENLCEYNVKGIKLVLFVKNGHASID</sequence>